<comment type="caution">
    <text evidence="1">The sequence shown here is derived from an EMBL/GenBank/DDBJ whole genome shotgun (WGS) entry which is preliminary data.</text>
</comment>
<sequence length="200" mass="22738">MHHADYLDRRSDHALCGLRVETPTTLPHPGSGDAVCPDCEAKLVYYHLHWWREQAETAIAELQRLRAKYGEEAPAAPEPVPAEAATPDYDPTTLLGRAQRELDELCRQFAGEVPYFRLKNAMQAFSDSLDTLERAQLAQEIGADGSLIRWATGRVQARGWRVTNSPVHTEAEEMWEAWHHESYAVSSPSRKTSKWRFGRR</sequence>
<dbReference type="AlphaFoldDB" id="K5BE36"/>
<dbReference type="eggNOG" id="ENOG5031J52">
    <property type="taxonomic scope" value="Bacteria"/>
</dbReference>
<organism evidence="1 2">
    <name type="scientific">Mycolicibacterium hassiacum (strain DSM 44199 / CIP 105218 / JCM 12690 / 3849)</name>
    <name type="common">Mycobacterium hassiacum</name>
    <dbReference type="NCBI Taxonomy" id="1122247"/>
    <lineage>
        <taxon>Bacteria</taxon>
        <taxon>Bacillati</taxon>
        <taxon>Actinomycetota</taxon>
        <taxon>Actinomycetes</taxon>
        <taxon>Mycobacteriales</taxon>
        <taxon>Mycobacteriaceae</taxon>
        <taxon>Mycolicibacterium</taxon>
    </lineage>
</organism>
<dbReference type="RefSeq" id="WP_005629631.1">
    <property type="nucleotide sequence ID" value="NZ_AMRA01000095.1"/>
</dbReference>
<dbReference type="PATRIC" id="fig|1122247.3.peg.3263"/>
<protein>
    <submittedName>
        <fullName evidence="1">Uncharacterized protein</fullName>
    </submittedName>
</protein>
<gene>
    <name evidence="1" type="ORF">C731_3403</name>
</gene>
<dbReference type="EMBL" id="AMRA01000095">
    <property type="protein sequence ID" value="EKF22662.1"/>
    <property type="molecule type" value="Genomic_DNA"/>
</dbReference>
<evidence type="ECO:0000313" key="1">
    <source>
        <dbReference type="EMBL" id="EKF22662.1"/>
    </source>
</evidence>
<dbReference type="Proteomes" id="UP000006265">
    <property type="component" value="Unassembled WGS sequence"/>
</dbReference>
<name>K5BE36_MYCHD</name>
<evidence type="ECO:0000313" key="2">
    <source>
        <dbReference type="Proteomes" id="UP000006265"/>
    </source>
</evidence>
<keyword evidence="2" id="KW-1185">Reference proteome</keyword>
<reference evidence="1 2" key="1">
    <citation type="journal article" date="2012" name="J. Bacteriol.">
        <title>Genome sequence of Mycobacterium hassiacum DSM 44199, a rare source of heat-stable mycobacterial proteins.</title>
        <authorList>
            <person name="Tiago I."/>
            <person name="Maranha A."/>
            <person name="Mendes V."/>
            <person name="Alarico S."/>
            <person name="Moynihan P.J."/>
            <person name="Clarke A.J."/>
            <person name="Macedo-Ribeiro S."/>
            <person name="Pereira P.J."/>
            <person name="Empadinhas N."/>
        </authorList>
    </citation>
    <scope>NUCLEOTIDE SEQUENCE [LARGE SCALE GENOMIC DNA]</scope>
    <source>
        <strain evidence="2">DSM 44199 / CIP 105218 / JCM 12690 / 3849</strain>
    </source>
</reference>
<dbReference type="OrthoDB" id="4618098at2"/>
<accession>K5BE36</accession>
<proteinExistence type="predicted"/>